<dbReference type="KEGG" id="scn:Solca_3654"/>
<dbReference type="EMBL" id="CP003349">
    <property type="protein sequence ID" value="AFD08658.1"/>
    <property type="molecule type" value="Genomic_DNA"/>
</dbReference>
<sequence length="307" mass="34793">MRSLIVRITAITFLGLSSCKSQKTSPTPVTSWSGLKENNRFVFDAKIAVNNNALKEISGIASGRTNKELLYVHEDSFCPNKVYLLNTKGEYQGSLKLKGRKNWDWEDIAVGGGPEESKHYIYVGDIGDNFKLMNAAIVYRFEEPNLTNASLPIKSKVYRPDKLRFQYPDGRHNAETLLLDPLTKDLYIVTKGKTATIYRAKFPQNSIKSTKLEYIGSLPISQATGGSISSDGKEIIIKDYYRIYYWKRLEGQSINEALTATPELLPYQREMQGEAVGFNNDNSGYYTISEIESRKGLVPTLYFYKRK</sequence>
<dbReference type="Proteomes" id="UP000007590">
    <property type="component" value="Chromosome"/>
</dbReference>
<gene>
    <name evidence="1" type="ordered locus">Solca_3654</name>
</gene>
<dbReference type="OrthoDB" id="9798438at2"/>
<evidence type="ECO:0008006" key="3">
    <source>
        <dbReference type="Google" id="ProtNLM"/>
    </source>
</evidence>
<proteinExistence type="predicted"/>
<dbReference type="HOGENOM" id="CLU_058234_0_1_10"/>
<dbReference type="RefSeq" id="WP_014681881.1">
    <property type="nucleotide sequence ID" value="NC_017770.1"/>
</dbReference>
<protein>
    <recommendedName>
        <fullName evidence="3">PE-PGRS family protein</fullName>
    </recommendedName>
</protein>
<organism evidence="1 2">
    <name type="scientific">Solitalea canadensis (strain ATCC 29591 / DSM 3403 / JCM 21819 / LMG 8368 / NBRC 15130 / NCIMB 12057 / USAM 9D)</name>
    <name type="common">Flexibacter canadensis</name>
    <dbReference type="NCBI Taxonomy" id="929556"/>
    <lineage>
        <taxon>Bacteria</taxon>
        <taxon>Pseudomonadati</taxon>
        <taxon>Bacteroidota</taxon>
        <taxon>Sphingobacteriia</taxon>
        <taxon>Sphingobacteriales</taxon>
        <taxon>Sphingobacteriaceae</taxon>
        <taxon>Solitalea</taxon>
    </lineage>
</organism>
<dbReference type="eggNOG" id="COG3204">
    <property type="taxonomic scope" value="Bacteria"/>
</dbReference>
<reference evidence="1" key="1">
    <citation type="submission" date="2012-02" db="EMBL/GenBank/DDBJ databases">
        <title>The complete genome of Solitalea canadensis DSM 3403.</title>
        <authorList>
            <consortium name="US DOE Joint Genome Institute (JGI-PGF)"/>
            <person name="Lucas S."/>
            <person name="Copeland A."/>
            <person name="Lapidus A."/>
            <person name="Glavina del Rio T."/>
            <person name="Dalin E."/>
            <person name="Tice H."/>
            <person name="Bruce D."/>
            <person name="Goodwin L."/>
            <person name="Pitluck S."/>
            <person name="Peters L."/>
            <person name="Ovchinnikova G."/>
            <person name="Lu M."/>
            <person name="Kyrpides N."/>
            <person name="Mavromatis K."/>
            <person name="Ivanova N."/>
            <person name="Brettin T."/>
            <person name="Detter J.C."/>
            <person name="Han C."/>
            <person name="Larimer F."/>
            <person name="Land M."/>
            <person name="Hauser L."/>
            <person name="Markowitz V."/>
            <person name="Cheng J.-F."/>
            <person name="Hugenholtz P."/>
            <person name="Woyke T."/>
            <person name="Wu D."/>
            <person name="Spring S."/>
            <person name="Schroeder M."/>
            <person name="Kopitz M."/>
            <person name="Brambilla E."/>
            <person name="Klenk H.-P."/>
            <person name="Eisen J.A."/>
        </authorList>
    </citation>
    <scope>NUCLEOTIDE SEQUENCE</scope>
    <source>
        <strain evidence="1">DSM 3403</strain>
    </source>
</reference>
<evidence type="ECO:0000313" key="1">
    <source>
        <dbReference type="EMBL" id="AFD08658.1"/>
    </source>
</evidence>
<evidence type="ECO:0000313" key="2">
    <source>
        <dbReference type="Proteomes" id="UP000007590"/>
    </source>
</evidence>
<dbReference type="AlphaFoldDB" id="H8KLF6"/>
<name>H8KLF6_SOLCM</name>
<dbReference type="SUPFAM" id="SSF63825">
    <property type="entry name" value="YWTD domain"/>
    <property type="match status" value="1"/>
</dbReference>
<dbReference type="PROSITE" id="PS51257">
    <property type="entry name" value="PROKAR_LIPOPROTEIN"/>
    <property type="match status" value="1"/>
</dbReference>
<keyword evidence="2" id="KW-1185">Reference proteome</keyword>
<accession>H8KLF6</accession>
<dbReference type="STRING" id="929556.Solca_3654"/>